<reference evidence="1 2" key="1">
    <citation type="submission" date="2023-02" db="EMBL/GenBank/DDBJ databases">
        <title>LHISI_Scaffold_Assembly.</title>
        <authorList>
            <person name="Stuart O.P."/>
            <person name="Cleave R."/>
            <person name="Magrath M.J.L."/>
            <person name="Mikheyev A.S."/>
        </authorList>
    </citation>
    <scope>NUCLEOTIDE SEQUENCE [LARGE SCALE GENOMIC DNA]</scope>
    <source>
        <strain evidence="1">Daus_M_001</strain>
        <tissue evidence="1">Leg muscle</tissue>
    </source>
</reference>
<evidence type="ECO:0000313" key="1">
    <source>
        <dbReference type="EMBL" id="KAJ8882909.1"/>
    </source>
</evidence>
<sequence length="116" mass="12976">MSFMGCIGYLMDGSGLKELMCTIYDPVSVYKMLQGHAFTRAVRAHLRIQTPLSNIILEQLDIGAEEQKAIDEVMTDFQDESASLSSLNQIPHLVSLAKKMEHKLTQFKKNGLTAML</sequence>
<dbReference type="Proteomes" id="UP001159363">
    <property type="component" value="Chromosome 4"/>
</dbReference>
<name>A0ABQ9HF69_9NEOP</name>
<dbReference type="EMBL" id="JARBHB010000005">
    <property type="protein sequence ID" value="KAJ8882909.1"/>
    <property type="molecule type" value="Genomic_DNA"/>
</dbReference>
<protein>
    <submittedName>
        <fullName evidence="1">Uncharacterized protein</fullName>
    </submittedName>
</protein>
<proteinExistence type="predicted"/>
<accession>A0ABQ9HF69</accession>
<keyword evidence="2" id="KW-1185">Reference proteome</keyword>
<evidence type="ECO:0000313" key="2">
    <source>
        <dbReference type="Proteomes" id="UP001159363"/>
    </source>
</evidence>
<organism evidence="1 2">
    <name type="scientific">Dryococelus australis</name>
    <dbReference type="NCBI Taxonomy" id="614101"/>
    <lineage>
        <taxon>Eukaryota</taxon>
        <taxon>Metazoa</taxon>
        <taxon>Ecdysozoa</taxon>
        <taxon>Arthropoda</taxon>
        <taxon>Hexapoda</taxon>
        <taxon>Insecta</taxon>
        <taxon>Pterygota</taxon>
        <taxon>Neoptera</taxon>
        <taxon>Polyneoptera</taxon>
        <taxon>Phasmatodea</taxon>
        <taxon>Verophasmatodea</taxon>
        <taxon>Anareolatae</taxon>
        <taxon>Phasmatidae</taxon>
        <taxon>Eurycanthinae</taxon>
        <taxon>Dryococelus</taxon>
    </lineage>
</organism>
<comment type="caution">
    <text evidence="1">The sequence shown here is derived from an EMBL/GenBank/DDBJ whole genome shotgun (WGS) entry which is preliminary data.</text>
</comment>
<gene>
    <name evidence="1" type="ORF">PR048_014744</name>
</gene>